<evidence type="ECO:0000256" key="2">
    <source>
        <dbReference type="SAM" id="MobiDB-lite"/>
    </source>
</evidence>
<dbReference type="OrthoDB" id="623670at2759"/>
<evidence type="ECO:0000313" key="3">
    <source>
        <dbReference type="EMBL" id="CEJ91669.1"/>
    </source>
</evidence>
<dbReference type="STRING" id="1531966.A0A0A1TA86"/>
<feature type="compositionally biased region" description="Low complexity" evidence="2">
    <location>
        <begin position="85"/>
        <end position="95"/>
    </location>
</feature>
<dbReference type="InterPro" id="IPR051477">
    <property type="entry name" value="Expansin_CellWall"/>
</dbReference>
<protein>
    <recommendedName>
        <fullName evidence="5">RlpA-like protein double-psi beta-barrel domain-containing protein</fullName>
    </recommendedName>
</protein>
<organism evidence="3 4">
    <name type="scientific">[Torrubiella] hemipterigena</name>
    <dbReference type="NCBI Taxonomy" id="1531966"/>
    <lineage>
        <taxon>Eukaryota</taxon>
        <taxon>Fungi</taxon>
        <taxon>Dikarya</taxon>
        <taxon>Ascomycota</taxon>
        <taxon>Pezizomycotina</taxon>
        <taxon>Sordariomycetes</taxon>
        <taxon>Hypocreomycetidae</taxon>
        <taxon>Hypocreales</taxon>
        <taxon>Clavicipitaceae</taxon>
        <taxon>Clavicipitaceae incertae sedis</taxon>
        <taxon>'Torrubiella' clade</taxon>
    </lineage>
</organism>
<dbReference type="Proteomes" id="UP000039046">
    <property type="component" value="Unassembled WGS sequence"/>
</dbReference>
<dbReference type="EMBL" id="CDHN01000004">
    <property type="protein sequence ID" value="CEJ91669.1"/>
    <property type="molecule type" value="Genomic_DNA"/>
</dbReference>
<keyword evidence="4" id="KW-1185">Reference proteome</keyword>
<feature type="region of interest" description="Disordered" evidence="2">
    <location>
        <begin position="82"/>
        <end position="146"/>
    </location>
</feature>
<name>A0A0A1TA86_9HYPO</name>
<feature type="compositionally biased region" description="Pro residues" evidence="2">
    <location>
        <begin position="96"/>
        <end position="118"/>
    </location>
</feature>
<dbReference type="AlphaFoldDB" id="A0A0A1TA86"/>
<evidence type="ECO:0000313" key="4">
    <source>
        <dbReference type="Proteomes" id="UP000039046"/>
    </source>
</evidence>
<dbReference type="CDD" id="cd22191">
    <property type="entry name" value="DPBB_RlpA_EXP_N-like"/>
    <property type="match status" value="1"/>
</dbReference>
<dbReference type="Gene3D" id="2.40.40.10">
    <property type="entry name" value="RlpA-like domain"/>
    <property type="match status" value="1"/>
</dbReference>
<dbReference type="PANTHER" id="PTHR31836:SF28">
    <property type="entry name" value="SRCR DOMAIN-CONTAINING PROTEIN-RELATED"/>
    <property type="match status" value="1"/>
</dbReference>
<feature type="compositionally biased region" description="Low complexity" evidence="2">
    <location>
        <begin position="119"/>
        <end position="139"/>
    </location>
</feature>
<dbReference type="SUPFAM" id="SSF50685">
    <property type="entry name" value="Barwin-like endoglucanases"/>
    <property type="match status" value="1"/>
</dbReference>
<dbReference type="InterPro" id="IPR036908">
    <property type="entry name" value="RlpA-like_sf"/>
</dbReference>
<keyword evidence="1" id="KW-0732">Signal</keyword>
<evidence type="ECO:0000256" key="1">
    <source>
        <dbReference type="ARBA" id="ARBA00022729"/>
    </source>
</evidence>
<dbReference type="PANTHER" id="PTHR31836">
    <property type="match status" value="1"/>
</dbReference>
<proteinExistence type="predicted"/>
<sequence>MKYSTVASALLVATAAAKPRGHGHLHARDAVVTTTVWVTETELVTELVDATTTVWITPGQETPAAATTAEPKPSRAQFFESASVAPAAPSNTQAQAPPPPPPPPPAYTPPAYTPPAYTPPAVQQPPKQEPPKQNSPPATGGTGGGKQYTGDATYFAVGLGSCGFDDSGKDRTENIVAIAGVDMGKQSNGNPLCGKTITIHADGKSIQALVHDMCPTCKSGAIDLSEKAFLELFGDLGLGRGQVSWSFN</sequence>
<evidence type="ECO:0008006" key="5">
    <source>
        <dbReference type="Google" id="ProtNLM"/>
    </source>
</evidence>
<dbReference type="HOGENOM" id="CLU_052701_0_0_1"/>
<reference evidence="3 4" key="1">
    <citation type="journal article" date="2015" name="Genome Announc.">
        <title>Draft Genome Sequence and Gene Annotation of the Entomopathogenic Fungus Verticillium hemipterigenum.</title>
        <authorList>
            <person name="Horn F."/>
            <person name="Habel A."/>
            <person name="Scharf D.H."/>
            <person name="Dworschak J."/>
            <person name="Brakhage A.A."/>
            <person name="Guthke R."/>
            <person name="Hertweck C."/>
            <person name="Linde J."/>
        </authorList>
    </citation>
    <scope>NUCLEOTIDE SEQUENCE [LARGE SCALE GENOMIC DNA]</scope>
</reference>
<gene>
    <name evidence="3" type="ORF">VHEMI07367</name>
</gene>
<accession>A0A0A1TA86</accession>